<dbReference type="Proteomes" id="UP000002640">
    <property type="component" value="Unassembled WGS sequence"/>
</dbReference>
<keyword evidence="2" id="KW-1185">Reference proteome</keyword>
<dbReference type="GeneID" id="20640715"/>
<evidence type="ECO:0000313" key="2">
    <source>
        <dbReference type="Proteomes" id="UP000002640"/>
    </source>
</evidence>
<protein>
    <submittedName>
        <fullName evidence="1">Uncharacterized protein</fullName>
    </submittedName>
</protein>
<proteinExistence type="predicted"/>
<dbReference type="AlphaFoldDB" id="G5A894"/>
<sequence length="534" mass="60210">MEAEFSQIASSAMAELLGALMTNNARFSHLCLQMRMDYELEGDKPAAKKLFATHITQVFDNVRRPCAEPSYTFDVDAVGEDIPRLQLGAVHLDCRGCPNSRFEAFCSAMVVNQTTTKLSIKLKMKPKFGAANPVRTRHRWKWIAYAFFSKRARACSTLKSLALMRIGSMSVVDMEGFTAVVKSDHPDEELFDRPRGLIKPRDATLKSGAPILWKFDDQGEPNLDWDPITFDAAVQFVRTFSDDGTSTWVDAIIPGLGRCQVLRDDLKFQPPTKDYTGVSSDGVTSLQIGFAEDDGDLWEGLPMFLAAVGSSLTFLGLDYHQAGLEGILQHCPNLQELTFGAGIAFFRFNFSDYDGKIDQFDYDWRYIEAFAQALSDSTSPLARCLRRMRVRLNAFRDGRDDDGNTMYDPCISRIIVKLQRVLEVNQRLKYLDVHLPPPYHDCIDELRAYHLKPIGRPRASLSMECKLSLLSVILSSQTLLTPDTAHSVKLAGRDLDQFTLSNILEYAAPTALRQVFARKVLEEDFRSEYEDQLI</sequence>
<accession>G5A894</accession>
<dbReference type="EMBL" id="JH159161">
    <property type="protein sequence ID" value="EGZ08120.1"/>
    <property type="molecule type" value="Genomic_DNA"/>
</dbReference>
<evidence type="ECO:0000313" key="1">
    <source>
        <dbReference type="EMBL" id="EGZ08120.1"/>
    </source>
</evidence>
<organism evidence="1 2">
    <name type="scientific">Phytophthora sojae (strain P6497)</name>
    <name type="common">Soybean stem and root rot agent</name>
    <name type="synonym">Phytophthora megasperma f. sp. glycines</name>
    <dbReference type="NCBI Taxonomy" id="1094619"/>
    <lineage>
        <taxon>Eukaryota</taxon>
        <taxon>Sar</taxon>
        <taxon>Stramenopiles</taxon>
        <taxon>Oomycota</taxon>
        <taxon>Peronosporomycetes</taxon>
        <taxon>Peronosporales</taxon>
        <taxon>Peronosporaceae</taxon>
        <taxon>Phytophthora</taxon>
    </lineage>
</organism>
<name>G5A894_PHYSP</name>
<gene>
    <name evidence="1" type="ORF">PHYSODRAFT_288802</name>
</gene>
<reference evidence="1 2" key="1">
    <citation type="journal article" date="2006" name="Science">
        <title>Phytophthora genome sequences uncover evolutionary origins and mechanisms of pathogenesis.</title>
        <authorList>
            <person name="Tyler B.M."/>
            <person name="Tripathy S."/>
            <person name="Zhang X."/>
            <person name="Dehal P."/>
            <person name="Jiang R.H."/>
            <person name="Aerts A."/>
            <person name="Arredondo F.D."/>
            <person name="Baxter L."/>
            <person name="Bensasson D."/>
            <person name="Beynon J.L."/>
            <person name="Chapman J."/>
            <person name="Damasceno C.M."/>
            <person name="Dorrance A.E."/>
            <person name="Dou D."/>
            <person name="Dickerman A.W."/>
            <person name="Dubchak I.L."/>
            <person name="Garbelotto M."/>
            <person name="Gijzen M."/>
            <person name="Gordon S.G."/>
            <person name="Govers F."/>
            <person name="Grunwald N.J."/>
            <person name="Huang W."/>
            <person name="Ivors K.L."/>
            <person name="Jones R.W."/>
            <person name="Kamoun S."/>
            <person name="Krampis K."/>
            <person name="Lamour K.H."/>
            <person name="Lee M.K."/>
            <person name="McDonald W.H."/>
            <person name="Medina M."/>
            <person name="Meijer H.J."/>
            <person name="Nordberg E.K."/>
            <person name="Maclean D.J."/>
            <person name="Ospina-Giraldo M.D."/>
            <person name="Morris P.F."/>
            <person name="Phuntumart V."/>
            <person name="Putnam N.H."/>
            <person name="Rash S."/>
            <person name="Rose J.K."/>
            <person name="Sakihama Y."/>
            <person name="Salamov A.A."/>
            <person name="Savidor A."/>
            <person name="Scheuring C.F."/>
            <person name="Smith B.M."/>
            <person name="Sobral B.W."/>
            <person name="Terry A."/>
            <person name="Torto-Alalibo T.A."/>
            <person name="Win J."/>
            <person name="Xu Z."/>
            <person name="Zhang H."/>
            <person name="Grigoriev I.V."/>
            <person name="Rokhsar D.S."/>
            <person name="Boore J.L."/>
        </authorList>
    </citation>
    <scope>NUCLEOTIDE SEQUENCE [LARGE SCALE GENOMIC DNA]</scope>
    <source>
        <strain evidence="1 2">P6497</strain>
    </source>
</reference>
<dbReference type="KEGG" id="psoj:PHYSODRAFT_288802"/>
<dbReference type="InParanoid" id="G5A894"/>
<dbReference type="RefSeq" id="XP_009536292.1">
    <property type="nucleotide sequence ID" value="XM_009537997.1"/>
</dbReference>